<dbReference type="KEGG" id="cao:Celal_3174"/>
<keyword evidence="2" id="KW-1185">Reference proteome</keyword>
<dbReference type="EMBL" id="CP002453">
    <property type="protein sequence ID" value="ADV50448.1"/>
    <property type="molecule type" value="Genomic_DNA"/>
</dbReference>
<dbReference type="STRING" id="688270.Celal_3174"/>
<name>E6X4V6_CELAD</name>
<dbReference type="Proteomes" id="UP000008634">
    <property type="component" value="Chromosome"/>
</dbReference>
<evidence type="ECO:0000313" key="2">
    <source>
        <dbReference type="Proteomes" id="UP000008634"/>
    </source>
</evidence>
<dbReference type="HOGENOM" id="CLU_1033234_0_0_10"/>
<reference evidence="1 2" key="1">
    <citation type="journal article" date="2010" name="Stand. Genomic Sci.">
        <title>Complete genome sequence of Cellulophaga algicola type strain (IC166).</title>
        <authorList>
            <person name="Abt B."/>
            <person name="Lu M."/>
            <person name="Misra M."/>
            <person name="Han C."/>
            <person name="Nolan M."/>
            <person name="Lucas S."/>
            <person name="Hammon N."/>
            <person name="Deshpande S."/>
            <person name="Cheng J.F."/>
            <person name="Tapia R."/>
            <person name="Goodwin L."/>
            <person name="Pitluck S."/>
            <person name="Liolios K."/>
            <person name="Pagani I."/>
            <person name="Ivanova N."/>
            <person name="Mavromatis K."/>
            <person name="Ovchinikova G."/>
            <person name="Pati A."/>
            <person name="Chen A."/>
            <person name="Palaniappan K."/>
            <person name="Land M."/>
            <person name="Hauser L."/>
            <person name="Chang Y.J."/>
            <person name="Jeffries C.D."/>
            <person name="Detter J.C."/>
            <person name="Brambilla E."/>
            <person name="Rohde M."/>
            <person name="Tindall B.J."/>
            <person name="Goker M."/>
            <person name="Woyke T."/>
            <person name="Bristow J."/>
            <person name="Eisen J.A."/>
            <person name="Markowitz V."/>
            <person name="Hugenholtz P."/>
            <person name="Kyrpides N.C."/>
            <person name="Klenk H.P."/>
            <person name="Lapidus A."/>
        </authorList>
    </citation>
    <scope>NUCLEOTIDE SEQUENCE [LARGE SCALE GENOMIC DNA]</scope>
    <source>
        <strain evidence="2">DSM 14237 / IC166 / ACAM 630</strain>
    </source>
</reference>
<dbReference type="OrthoDB" id="1190722at2"/>
<evidence type="ECO:0000313" key="1">
    <source>
        <dbReference type="EMBL" id="ADV50448.1"/>
    </source>
</evidence>
<accession>E6X4V6</accession>
<dbReference type="eggNOG" id="ENOG5033Z1M">
    <property type="taxonomic scope" value="Bacteria"/>
</dbReference>
<sequence length="269" mass="31580">MENNLLQKQEALYRNLNFAVAIKKDKVGLITHFIASEKEARENDFQGQFYPSYHYEIDKVMNTKMLKILDEDIFSAFYYRLKLGIIDKPSEKHFSLFLKAVAHNIADNDLENTFLSGTKMYLLFGIKNNENSDAVYDVIYEDYIAILKFLNLCSTYTAYPNLRKKKDRFLPFLDNAILITRIKEGISFYFESNFVTAGSLVLLLLATDKTSKDKLRNLNDSALKNDDVWLLGSFYKDFQQTEANKELLNNLYSKFSKEWIDEYQKRNWD</sequence>
<protein>
    <submittedName>
        <fullName evidence="1">Uncharacterized protein</fullName>
    </submittedName>
</protein>
<dbReference type="AlphaFoldDB" id="E6X4V6"/>
<dbReference type="RefSeq" id="WP_013551911.1">
    <property type="nucleotide sequence ID" value="NC_014934.1"/>
</dbReference>
<gene>
    <name evidence="1" type="ordered locus">Celal_3174</name>
</gene>
<organism evidence="1 2">
    <name type="scientific">Cellulophaga algicola (strain DSM 14237 / IC166 / ACAM 630)</name>
    <dbReference type="NCBI Taxonomy" id="688270"/>
    <lineage>
        <taxon>Bacteria</taxon>
        <taxon>Pseudomonadati</taxon>
        <taxon>Bacteroidota</taxon>
        <taxon>Flavobacteriia</taxon>
        <taxon>Flavobacteriales</taxon>
        <taxon>Flavobacteriaceae</taxon>
        <taxon>Cellulophaga</taxon>
    </lineage>
</organism>
<proteinExistence type="predicted"/>